<gene>
    <name evidence="7" type="ORF">LGH70_11590</name>
</gene>
<proteinExistence type="predicted"/>
<evidence type="ECO:0000256" key="4">
    <source>
        <dbReference type="ARBA" id="ARBA00023136"/>
    </source>
</evidence>
<dbReference type="EMBL" id="JAJADQ010000005">
    <property type="protein sequence ID" value="MCB2378231.1"/>
    <property type="molecule type" value="Genomic_DNA"/>
</dbReference>
<organism evidence="7 8">
    <name type="scientific">Hymenobacter nitidus</name>
    <dbReference type="NCBI Taxonomy" id="2880929"/>
    <lineage>
        <taxon>Bacteria</taxon>
        <taxon>Pseudomonadati</taxon>
        <taxon>Bacteroidota</taxon>
        <taxon>Cytophagia</taxon>
        <taxon>Cytophagales</taxon>
        <taxon>Hymenobacteraceae</taxon>
        <taxon>Hymenobacter</taxon>
    </lineage>
</organism>
<feature type="transmembrane region" description="Helical" evidence="5">
    <location>
        <begin position="58"/>
        <end position="79"/>
    </location>
</feature>
<reference evidence="7" key="1">
    <citation type="submission" date="2021-10" db="EMBL/GenBank/DDBJ databases">
        <authorList>
            <person name="Dean J.D."/>
            <person name="Kim M.K."/>
            <person name="Newey C.N."/>
            <person name="Stoker T.S."/>
            <person name="Thompson D.W."/>
            <person name="Grose J.H."/>
        </authorList>
    </citation>
    <scope>NUCLEOTIDE SEQUENCE</scope>
    <source>
        <strain evidence="7">BT635</strain>
    </source>
</reference>
<dbReference type="PANTHER" id="PTHR38480">
    <property type="entry name" value="SLR0254 PROTEIN"/>
    <property type="match status" value="1"/>
</dbReference>
<comment type="subcellular location">
    <subcellularLocation>
        <location evidence="1">Membrane</location>
        <topology evidence="1">Multi-pass membrane protein</topology>
    </subcellularLocation>
</comment>
<dbReference type="Proteomes" id="UP001165297">
    <property type="component" value="Unassembled WGS sequence"/>
</dbReference>
<keyword evidence="4 5" id="KW-0472">Membrane</keyword>
<evidence type="ECO:0000259" key="6">
    <source>
        <dbReference type="Pfam" id="PF06271"/>
    </source>
</evidence>
<protein>
    <submittedName>
        <fullName evidence="7">RDD family protein</fullName>
    </submittedName>
</protein>
<evidence type="ECO:0000256" key="5">
    <source>
        <dbReference type="SAM" id="Phobius"/>
    </source>
</evidence>
<dbReference type="PANTHER" id="PTHR38480:SF1">
    <property type="entry name" value="SLR0254 PROTEIN"/>
    <property type="match status" value="1"/>
</dbReference>
<keyword evidence="8" id="KW-1185">Reference proteome</keyword>
<comment type="caution">
    <text evidence="7">The sequence shown here is derived from an EMBL/GenBank/DDBJ whole genome shotgun (WGS) entry which is preliminary data.</text>
</comment>
<accession>A0ABS8AEB9</accession>
<feature type="domain" description="RDD" evidence="6">
    <location>
        <begin position="18"/>
        <end position="144"/>
    </location>
</feature>
<dbReference type="InterPro" id="IPR010432">
    <property type="entry name" value="RDD"/>
</dbReference>
<evidence type="ECO:0000313" key="8">
    <source>
        <dbReference type="Proteomes" id="UP001165297"/>
    </source>
</evidence>
<evidence type="ECO:0000313" key="7">
    <source>
        <dbReference type="EMBL" id="MCB2378231.1"/>
    </source>
</evidence>
<feature type="transmembrane region" description="Helical" evidence="5">
    <location>
        <begin position="110"/>
        <end position="131"/>
    </location>
</feature>
<evidence type="ECO:0000256" key="1">
    <source>
        <dbReference type="ARBA" id="ARBA00004141"/>
    </source>
</evidence>
<keyword evidence="3 5" id="KW-1133">Transmembrane helix</keyword>
<evidence type="ECO:0000256" key="3">
    <source>
        <dbReference type="ARBA" id="ARBA00022989"/>
    </source>
</evidence>
<feature type="transmembrane region" description="Helical" evidence="5">
    <location>
        <begin position="25"/>
        <end position="46"/>
    </location>
</feature>
<sequence>MSTIRVQTAQNVALEYEVASIGDRILAQLLDWLLLLVLSSVVTYLVEKLTSDSDARRIVLLTFVGLPILLYHPLCEIFFNGQSLGKLTRRIRVTRRDGTRPQIGDYLLRWLLGLLEISLTFGSVATVAVLLNGQGQRLGDMAANTVVVSLRPPEDGLPAEAQLLDGYVVVFPQISVLTDQDVDLIRRLLHQSLKRSDYLLLNEVANKVKRLASIDTDLPDEAFLRTVLRDHAHLNGAIG</sequence>
<keyword evidence="2 5" id="KW-0812">Transmembrane</keyword>
<name>A0ABS8AEB9_9BACT</name>
<dbReference type="RefSeq" id="WP_226185717.1">
    <property type="nucleotide sequence ID" value="NZ_JAJADQ010000005.1"/>
</dbReference>
<evidence type="ECO:0000256" key="2">
    <source>
        <dbReference type="ARBA" id="ARBA00022692"/>
    </source>
</evidence>
<dbReference type="Pfam" id="PF06271">
    <property type="entry name" value="RDD"/>
    <property type="match status" value="1"/>
</dbReference>